<dbReference type="InterPro" id="IPR001387">
    <property type="entry name" value="Cro/C1-type_HTH"/>
</dbReference>
<dbReference type="Proteomes" id="UP001183414">
    <property type="component" value="Unassembled WGS sequence"/>
</dbReference>
<sequence>MTHPQWPSRLGQAVAAEVRRHRQAQGLSAQQLADRCAALGLPLGRSVLANFESGRRPTVSVPELLVLAKALGVPPIALLYPVGHEDRVEALPDRAAPTWEALRWFTGEGPLPTEQPEGAARPWAVSPADAEEWQEDRAGLTDYRWHDRYLEEWRADRAAAARATTDGARDALLQQAAGREGPLWDARRRLRALGVRLPDLPAELEHINADDYQPDWGNLR</sequence>
<dbReference type="SUPFAM" id="SSF47413">
    <property type="entry name" value="lambda repressor-like DNA-binding domains"/>
    <property type="match status" value="1"/>
</dbReference>
<feature type="domain" description="HTH cro/C1-type" evidence="1">
    <location>
        <begin position="18"/>
        <end position="79"/>
    </location>
</feature>
<evidence type="ECO:0000259" key="1">
    <source>
        <dbReference type="PROSITE" id="PS50943"/>
    </source>
</evidence>
<name>A0ABU2NZJ4_9ACTN</name>
<dbReference type="SMART" id="SM00530">
    <property type="entry name" value="HTH_XRE"/>
    <property type="match status" value="1"/>
</dbReference>
<accession>A0ABU2NZJ4</accession>
<keyword evidence="3" id="KW-1185">Reference proteome</keyword>
<dbReference type="RefSeq" id="WP_311676003.1">
    <property type="nucleotide sequence ID" value="NZ_JAVREQ010000036.1"/>
</dbReference>
<evidence type="ECO:0000313" key="3">
    <source>
        <dbReference type="Proteomes" id="UP001183414"/>
    </source>
</evidence>
<dbReference type="EMBL" id="JAVREQ010000036">
    <property type="protein sequence ID" value="MDT0382411.1"/>
    <property type="molecule type" value="Genomic_DNA"/>
</dbReference>
<evidence type="ECO:0000313" key="2">
    <source>
        <dbReference type="EMBL" id="MDT0382411.1"/>
    </source>
</evidence>
<proteinExistence type="predicted"/>
<dbReference type="PROSITE" id="PS50943">
    <property type="entry name" value="HTH_CROC1"/>
    <property type="match status" value="1"/>
</dbReference>
<dbReference type="Pfam" id="PF13560">
    <property type="entry name" value="HTH_31"/>
    <property type="match status" value="1"/>
</dbReference>
<reference evidence="3" key="1">
    <citation type="submission" date="2023-07" db="EMBL/GenBank/DDBJ databases">
        <title>30 novel species of actinomycetes from the DSMZ collection.</title>
        <authorList>
            <person name="Nouioui I."/>
        </authorList>
    </citation>
    <scope>NUCLEOTIDE SEQUENCE [LARGE SCALE GENOMIC DNA]</scope>
    <source>
        <strain evidence="3">DSM 42041</strain>
    </source>
</reference>
<comment type="caution">
    <text evidence="2">The sequence shown here is derived from an EMBL/GenBank/DDBJ whole genome shotgun (WGS) entry which is preliminary data.</text>
</comment>
<dbReference type="InterPro" id="IPR010982">
    <property type="entry name" value="Lambda_DNA-bd_dom_sf"/>
</dbReference>
<protein>
    <submittedName>
        <fullName evidence="2">Helix-turn-helix transcriptional regulator</fullName>
    </submittedName>
</protein>
<organism evidence="2 3">
    <name type="scientific">Streptomyces hazeniae</name>
    <dbReference type="NCBI Taxonomy" id="3075538"/>
    <lineage>
        <taxon>Bacteria</taxon>
        <taxon>Bacillati</taxon>
        <taxon>Actinomycetota</taxon>
        <taxon>Actinomycetes</taxon>
        <taxon>Kitasatosporales</taxon>
        <taxon>Streptomycetaceae</taxon>
        <taxon>Streptomyces</taxon>
    </lineage>
</organism>
<dbReference type="Gene3D" id="1.10.260.40">
    <property type="entry name" value="lambda repressor-like DNA-binding domains"/>
    <property type="match status" value="1"/>
</dbReference>
<gene>
    <name evidence="2" type="ORF">RM572_26990</name>
</gene>
<dbReference type="CDD" id="cd00093">
    <property type="entry name" value="HTH_XRE"/>
    <property type="match status" value="1"/>
</dbReference>